<evidence type="ECO:0000313" key="2">
    <source>
        <dbReference type="EMBL" id="KAK9092880.1"/>
    </source>
</evidence>
<keyword evidence="3" id="KW-1185">Reference proteome</keyword>
<dbReference type="AlphaFoldDB" id="A0AAP0HRK4"/>
<feature type="compositionally biased region" description="Basic and acidic residues" evidence="1">
    <location>
        <begin position="23"/>
        <end position="34"/>
    </location>
</feature>
<dbReference type="Proteomes" id="UP001420932">
    <property type="component" value="Unassembled WGS sequence"/>
</dbReference>
<feature type="region of interest" description="Disordered" evidence="1">
    <location>
        <begin position="1"/>
        <end position="86"/>
    </location>
</feature>
<protein>
    <submittedName>
        <fullName evidence="2">Uncharacterized protein</fullName>
    </submittedName>
</protein>
<dbReference type="EMBL" id="JBBNAF010000012">
    <property type="protein sequence ID" value="KAK9092880.1"/>
    <property type="molecule type" value="Genomic_DNA"/>
</dbReference>
<evidence type="ECO:0000256" key="1">
    <source>
        <dbReference type="SAM" id="MobiDB-lite"/>
    </source>
</evidence>
<name>A0AAP0HRK4_9MAGN</name>
<accession>A0AAP0HRK4</accession>
<proteinExistence type="predicted"/>
<evidence type="ECO:0000313" key="3">
    <source>
        <dbReference type="Proteomes" id="UP001420932"/>
    </source>
</evidence>
<sequence>MGDHKITEDVIPSPKKPTKKNKYWSDERSSDIHPTRPQNQRRTSGGPDGNHQPLLPIQLGRRRPNIKLDRPPLHNNTSRSHLLHSH</sequence>
<gene>
    <name evidence="2" type="ORF">Syun_027791</name>
</gene>
<organism evidence="2 3">
    <name type="scientific">Stephania yunnanensis</name>
    <dbReference type="NCBI Taxonomy" id="152371"/>
    <lineage>
        <taxon>Eukaryota</taxon>
        <taxon>Viridiplantae</taxon>
        <taxon>Streptophyta</taxon>
        <taxon>Embryophyta</taxon>
        <taxon>Tracheophyta</taxon>
        <taxon>Spermatophyta</taxon>
        <taxon>Magnoliopsida</taxon>
        <taxon>Ranunculales</taxon>
        <taxon>Menispermaceae</taxon>
        <taxon>Menispermoideae</taxon>
        <taxon>Cissampelideae</taxon>
        <taxon>Stephania</taxon>
    </lineage>
</organism>
<comment type="caution">
    <text evidence="2">The sequence shown here is derived from an EMBL/GenBank/DDBJ whole genome shotgun (WGS) entry which is preliminary data.</text>
</comment>
<reference evidence="2 3" key="1">
    <citation type="submission" date="2024-01" db="EMBL/GenBank/DDBJ databases">
        <title>Genome assemblies of Stephania.</title>
        <authorList>
            <person name="Yang L."/>
        </authorList>
    </citation>
    <scope>NUCLEOTIDE SEQUENCE [LARGE SCALE GENOMIC DNA]</scope>
    <source>
        <strain evidence="2">YNDBR</strain>
        <tissue evidence="2">Leaf</tissue>
    </source>
</reference>